<keyword evidence="1" id="KW-0472">Membrane</keyword>
<feature type="transmembrane region" description="Helical" evidence="1">
    <location>
        <begin position="139"/>
        <end position="162"/>
    </location>
</feature>
<proteinExistence type="predicted"/>
<dbReference type="EMBL" id="VUNM01000023">
    <property type="protein sequence ID" value="MST89729.1"/>
    <property type="molecule type" value="Genomic_DNA"/>
</dbReference>
<dbReference type="Proteomes" id="UP000442619">
    <property type="component" value="Unassembled WGS sequence"/>
</dbReference>
<gene>
    <name evidence="2" type="ORF">FYJ79_09125</name>
</gene>
<keyword evidence="1" id="KW-0812">Transmembrane</keyword>
<evidence type="ECO:0000313" key="3">
    <source>
        <dbReference type="Proteomes" id="UP000442619"/>
    </source>
</evidence>
<name>A0A844FWP5_9FIRM</name>
<evidence type="ECO:0000313" key="2">
    <source>
        <dbReference type="EMBL" id="MST89729.1"/>
    </source>
</evidence>
<dbReference type="AlphaFoldDB" id="A0A844FWP5"/>
<reference evidence="2 3" key="1">
    <citation type="submission" date="2019-08" db="EMBL/GenBank/DDBJ databases">
        <title>In-depth cultivation of the pig gut microbiome towards novel bacterial diversity and tailored functional studies.</title>
        <authorList>
            <person name="Wylensek D."/>
            <person name="Hitch T.C.A."/>
            <person name="Clavel T."/>
        </authorList>
    </citation>
    <scope>NUCLEOTIDE SEQUENCE [LARGE SCALE GENOMIC DNA]</scope>
    <source>
        <strain evidence="2 3">CA-Schmier-601-WT-3</strain>
    </source>
</reference>
<feature type="transmembrane region" description="Helical" evidence="1">
    <location>
        <begin position="168"/>
        <end position="194"/>
    </location>
</feature>
<feature type="transmembrane region" description="Helical" evidence="1">
    <location>
        <begin position="45"/>
        <end position="64"/>
    </location>
</feature>
<organism evidence="2 3">
    <name type="scientific">Sharpea porci</name>
    <dbReference type="NCBI Taxonomy" id="2652286"/>
    <lineage>
        <taxon>Bacteria</taxon>
        <taxon>Bacillati</taxon>
        <taxon>Bacillota</taxon>
        <taxon>Erysipelotrichia</taxon>
        <taxon>Erysipelotrichales</taxon>
        <taxon>Coprobacillaceae</taxon>
        <taxon>Sharpea</taxon>
    </lineage>
</organism>
<feature type="transmembrane region" description="Helical" evidence="1">
    <location>
        <begin position="12"/>
        <end position="33"/>
    </location>
</feature>
<comment type="caution">
    <text evidence="2">The sequence shown here is derived from an EMBL/GenBank/DDBJ whole genome shotgun (WGS) entry which is preliminary data.</text>
</comment>
<dbReference type="RefSeq" id="WP_154517257.1">
    <property type="nucleotide sequence ID" value="NZ_VUNM01000023.1"/>
</dbReference>
<sequence>MHKNLMKVVDIFKYLLLVFALAGCFYVIKVTYSGILVGKYMTTELTVFIALLEIMSFIILFYGLNDYLKEKQNAKFRTAILASGTASLLEFLYTVINAIYHIQASSFMSHGMMITLALSRLILYIIIFYGYHNHQFEQYYFYMFLGELALTLLTLTNAINVYNVLMPLSYFLALSIPLGSFVFSILTTLTCYLMQPQDA</sequence>
<keyword evidence="1" id="KW-1133">Transmembrane helix</keyword>
<evidence type="ECO:0000256" key="1">
    <source>
        <dbReference type="SAM" id="Phobius"/>
    </source>
</evidence>
<dbReference type="PROSITE" id="PS51257">
    <property type="entry name" value="PROKAR_LIPOPROTEIN"/>
    <property type="match status" value="1"/>
</dbReference>
<accession>A0A844FWP5</accession>
<keyword evidence="3" id="KW-1185">Reference proteome</keyword>
<feature type="transmembrane region" description="Helical" evidence="1">
    <location>
        <begin position="76"/>
        <end position="100"/>
    </location>
</feature>
<feature type="transmembrane region" description="Helical" evidence="1">
    <location>
        <begin position="112"/>
        <end position="132"/>
    </location>
</feature>
<protein>
    <submittedName>
        <fullName evidence="2">Uncharacterized protein</fullName>
    </submittedName>
</protein>